<dbReference type="EMBL" id="RJVJ01000001">
    <property type="protein sequence ID" value="ROR42912.1"/>
    <property type="molecule type" value="Genomic_DNA"/>
</dbReference>
<evidence type="ECO:0000313" key="2">
    <source>
        <dbReference type="Proteomes" id="UP000267408"/>
    </source>
</evidence>
<sequence>MSSSTPHFHLQPGSLADLAANAYGHEPAGHVVLMAFGTKLSLFDIEYDKDPNTWPALAADFIGIAAHRLRALGQDPREVVLIIYAHPGDGPEAIEEHTLLGRRLVLACGNHGLPVGGRQFATPTHWWSLPGFMPSDGPGLGSVRLRGAALAQAAAASSPAGADAGLMDQAYLDFTDELSARGRDDMLQLLLLFVVDLLADGQDLQELADQQLARLVFAAQSGAFRHLAALRFEPQEVKRARRLWQRVADLCTGEHAQLAGGPLVLLGIAALLDGDCEAASGHLGRAVEAKPEAEDARAALLCAEFALIAQRFGVPLDVPGELRRHLSGD</sequence>
<dbReference type="Pfam" id="PF13830">
    <property type="entry name" value="DUF4192"/>
    <property type="match status" value="1"/>
</dbReference>
<dbReference type="Proteomes" id="UP000267408">
    <property type="component" value="Unassembled WGS sequence"/>
</dbReference>
<dbReference type="OrthoDB" id="9884616at2"/>
<accession>A0A8G1UFE6</accession>
<comment type="caution">
    <text evidence="1">The sequence shown here is derived from an EMBL/GenBank/DDBJ whole genome shotgun (WGS) entry which is preliminary data.</text>
</comment>
<dbReference type="RefSeq" id="WP_100836965.1">
    <property type="nucleotide sequence ID" value="NZ_RJVJ01000001.1"/>
</dbReference>
<dbReference type="InterPro" id="IPR025447">
    <property type="entry name" value="DUF4192"/>
</dbReference>
<proteinExistence type="predicted"/>
<protein>
    <submittedName>
        <fullName evidence="1">Uncharacterized protein DUF4192</fullName>
    </submittedName>
</protein>
<dbReference type="AlphaFoldDB" id="A0A8G1UFE6"/>
<evidence type="ECO:0000313" key="1">
    <source>
        <dbReference type="EMBL" id="ROR42912.1"/>
    </source>
</evidence>
<organism evidence="1 2">
    <name type="scientific">Kitasatospora cineracea</name>
    <dbReference type="NCBI Taxonomy" id="88074"/>
    <lineage>
        <taxon>Bacteria</taxon>
        <taxon>Bacillati</taxon>
        <taxon>Actinomycetota</taxon>
        <taxon>Actinomycetes</taxon>
        <taxon>Kitasatosporales</taxon>
        <taxon>Streptomycetaceae</taxon>
        <taxon>Kitasatospora</taxon>
    </lineage>
</organism>
<name>A0A8G1UFE6_9ACTN</name>
<gene>
    <name evidence="1" type="ORF">EDD39_1046</name>
</gene>
<reference evidence="1 2" key="1">
    <citation type="submission" date="2018-11" db="EMBL/GenBank/DDBJ databases">
        <title>Sequencing the genomes of 1000 actinobacteria strains.</title>
        <authorList>
            <person name="Klenk H.-P."/>
        </authorList>
    </citation>
    <scope>NUCLEOTIDE SEQUENCE [LARGE SCALE GENOMIC DNA]</scope>
    <source>
        <strain evidence="1 2">DSM 44780</strain>
    </source>
</reference>